<gene>
    <name evidence="3" type="ORF">HK105_206841</name>
</gene>
<dbReference type="InterPro" id="IPR027372">
    <property type="entry name" value="Phytase-like_dom"/>
</dbReference>
<sequence>MSFQVPLLGGPRPAAAKPACDGESLSDILPGKAEPSDLAWDAAARRLHLVSDNGQLLVLSVPAGRGSQASLELKVKVDGKPDLEGVALIPSRPDHVYLGVESPPAILELHLPSQTVVAEMPLRAAMDRDPPLDGEADNQGLESLLFIPPLKTTSGSARAGSGKQGQRLGYFIVGRQQDARLFVFEVTIDGDPASGPMSLELLGTAHLPGAPANDLSALTLWRSRIFMLFDKPKTLHVVSLDEMHAAINRMLDFGASRAPSDPGLQRRRRASGGTSPVIPSQLPPLQVLADSRTNIDGSGAFAFEIRGQEGIAFAEPAGGDPSAAADQTSVFVAVDAPHKSGRKDLLRFSVRDFLACFSDRGDAGIPRPV</sequence>
<evidence type="ECO:0000313" key="3">
    <source>
        <dbReference type="EMBL" id="KAL2913681.1"/>
    </source>
</evidence>
<protein>
    <recommendedName>
        <fullName evidence="2">Phytase-like domain-containing protein</fullName>
    </recommendedName>
</protein>
<dbReference type="Pfam" id="PF13449">
    <property type="entry name" value="Phytase-like"/>
    <property type="match status" value="1"/>
</dbReference>
<comment type="caution">
    <text evidence="3">The sequence shown here is derived from an EMBL/GenBank/DDBJ whole genome shotgun (WGS) entry which is preliminary data.</text>
</comment>
<reference evidence="3 4" key="1">
    <citation type="submission" date="2023-09" db="EMBL/GenBank/DDBJ databases">
        <title>Pangenome analysis of Batrachochytrium dendrobatidis and related Chytrids.</title>
        <authorList>
            <person name="Yacoub M.N."/>
            <person name="Stajich J.E."/>
            <person name="James T.Y."/>
        </authorList>
    </citation>
    <scope>NUCLEOTIDE SEQUENCE [LARGE SCALE GENOMIC DNA]</scope>
    <source>
        <strain evidence="3 4">JEL0888</strain>
    </source>
</reference>
<accession>A0ABR4N2I7</accession>
<evidence type="ECO:0000256" key="1">
    <source>
        <dbReference type="SAM" id="MobiDB-lite"/>
    </source>
</evidence>
<organism evidence="3 4">
    <name type="scientific">Polyrhizophydium stewartii</name>
    <dbReference type="NCBI Taxonomy" id="2732419"/>
    <lineage>
        <taxon>Eukaryota</taxon>
        <taxon>Fungi</taxon>
        <taxon>Fungi incertae sedis</taxon>
        <taxon>Chytridiomycota</taxon>
        <taxon>Chytridiomycota incertae sedis</taxon>
        <taxon>Chytridiomycetes</taxon>
        <taxon>Rhizophydiales</taxon>
        <taxon>Rhizophydiales incertae sedis</taxon>
        <taxon>Polyrhizophydium</taxon>
    </lineage>
</organism>
<proteinExistence type="predicted"/>
<name>A0ABR4N2I7_9FUNG</name>
<evidence type="ECO:0000259" key="2">
    <source>
        <dbReference type="Pfam" id="PF13449"/>
    </source>
</evidence>
<feature type="domain" description="Phytase-like" evidence="2">
    <location>
        <begin position="36"/>
        <end position="184"/>
    </location>
</feature>
<dbReference type="EMBL" id="JADGIZ020000043">
    <property type="protein sequence ID" value="KAL2913681.1"/>
    <property type="molecule type" value="Genomic_DNA"/>
</dbReference>
<feature type="region of interest" description="Disordered" evidence="1">
    <location>
        <begin position="258"/>
        <end position="280"/>
    </location>
</feature>
<evidence type="ECO:0000313" key="4">
    <source>
        <dbReference type="Proteomes" id="UP001527925"/>
    </source>
</evidence>
<keyword evidence="4" id="KW-1185">Reference proteome</keyword>
<dbReference type="Proteomes" id="UP001527925">
    <property type="component" value="Unassembled WGS sequence"/>
</dbReference>